<dbReference type="SFLD" id="SFLDS00029">
    <property type="entry name" value="Radical_SAM"/>
    <property type="match status" value="1"/>
</dbReference>
<dbReference type="PANTHER" id="PTHR30352:SF4">
    <property type="entry name" value="PYRUVATE FORMATE-LYASE 2-ACTIVATING ENZYME"/>
    <property type="match status" value="1"/>
</dbReference>
<keyword evidence="7" id="KW-0408">Iron</keyword>
<dbReference type="InterPro" id="IPR012839">
    <property type="entry name" value="Organic_radical_activase"/>
</dbReference>
<feature type="domain" description="4Fe-4S ferredoxin-type" evidence="10">
    <location>
        <begin position="46"/>
        <end position="79"/>
    </location>
</feature>
<comment type="caution">
    <text evidence="12">The sequence shown here is derived from an EMBL/GenBank/DDBJ whole genome shotgun (WGS) entry which is preliminary data.</text>
</comment>
<dbReference type="EMBL" id="PPEL01000036">
    <property type="protein sequence ID" value="PNV65320.1"/>
    <property type="molecule type" value="Genomic_DNA"/>
</dbReference>
<keyword evidence="5" id="KW-0479">Metal-binding</keyword>
<name>A0A2K2U560_9ACTN</name>
<dbReference type="SUPFAM" id="SSF102114">
    <property type="entry name" value="Radical SAM enzymes"/>
    <property type="match status" value="1"/>
</dbReference>
<dbReference type="InterPro" id="IPR034457">
    <property type="entry name" value="Organic_radical-activating"/>
</dbReference>
<feature type="domain" description="Radical SAM core" evidence="11">
    <location>
        <begin position="15"/>
        <end position="306"/>
    </location>
</feature>
<dbReference type="Pfam" id="PF04055">
    <property type="entry name" value="Radical_SAM"/>
    <property type="match status" value="1"/>
</dbReference>
<dbReference type="InterPro" id="IPR001989">
    <property type="entry name" value="Radical_activat_CS"/>
</dbReference>
<dbReference type="GO" id="GO:0046872">
    <property type="term" value="F:metal ion binding"/>
    <property type="evidence" value="ECO:0007669"/>
    <property type="project" value="UniProtKB-KW"/>
</dbReference>
<dbReference type="NCBIfam" id="NF033717">
    <property type="entry name" value="HPDL_rSAM_activ"/>
    <property type="match status" value="1"/>
</dbReference>
<keyword evidence="6" id="KW-0560">Oxidoreductase</keyword>
<gene>
    <name evidence="12" type="ORF">C2L80_07225</name>
</gene>
<dbReference type="SFLD" id="SFLDG01066">
    <property type="entry name" value="organic_radical-activating_enz"/>
    <property type="match status" value="1"/>
</dbReference>
<proteinExistence type="inferred from homology"/>
<protein>
    <submittedName>
        <fullName evidence="12">Glycyl-radical enzyme activating protein</fullName>
    </submittedName>
</protein>
<dbReference type="InterPro" id="IPR007197">
    <property type="entry name" value="rSAM"/>
</dbReference>
<dbReference type="SFLD" id="SFLDG01118">
    <property type="entry name" value="activating_enzymes__group_2"/>
    <property type="match status" value="1"/>
</dbReference>
<dbReference type="PROSITE" id="PS51379">
    <property type="entry name" value="4FE4S_FER_2"/>
    <property type="match status" value="2"/>
</dbReference>
<dbReference type="PIRSF" id="PIRSF000371">
    <property type="entry name" value="PFL_act_enz"/>
    <property type="match status" value="1"/>
</dbReference>
<evidence type="ECO:0000259" key="10">
    <source>
        <dbReference type="PROSITE" id="PS51379"/>
    </source>
</evidence>
<dbReference type="InterPro" id="IPR040074">
    <property type="entry name" value="BssD/PflA/YjjW"/>
</dbReference>
<keyword evidence="13" id="KW-1185">Reference proteome</keyword>
<evidence type="ECO:0000256" key="5">
    <source>
        <dbReference type="ARBA" id="ARBA00022723"/>
    </source>
</evidence>
<organism evidence="12 13">
    <name type="scientific">Rubneribacter badeniensis</name>
    <dbReference type="NCBI Taxonomy" id="2070688"/>
    <lineage>
        <taxon>Bacteria</taxon>
        <taxon>Bacillati</taxon>
        <taxon>Actinomycetota</taxon>
        <taxon>Coriobacteriia</taxon>
        <taxon>Eggerthellales</taxon>
        <taxon>Eggerthellaceae</taxon>
        <taxon>Rubneribacter</taxon>
    </lineage>
</organism>
<evidence type="ECO:0000256" key="1">
    <source>
        <dbReference type="ARBA" id="ARBA00001966"/>
    </source>
</evidence>
<evidence type="ECO:0000256" key="2">
    <source>
        <dbReference type="ARBA" id="ARBA00009777"/>
    </source>
</evidence>
<dbReference type="InterPro" id="IPR058240">
    <property type="entry name" value="rSAM_sf"/>
</dbReference>
<dbReference type="PROSITE" id="PS51918">
    <property type="entry name" value="RADICAL_SAM"/>
    <property type="match status" value="1"/>
</dbReference>
<comment type="catalytic activity">
    <reaction evidence="9">
        <text>glycyl-[protein] + reduced [flavodoxin] + S-adenosyl-L-methionine = glycin-2-yl radical-[protein] + semiquinone [flavodoxin] + 5'-deoxyadenosine + L-methionine + H(+)</text>
        <dbReference type="Rhea" id="RHEA:61976"/>
        <dbReference type="Rhea" id="RHEA-COMP:10622"/>
        <dbReference type="Rhea" id="RHEA-COMP:14480"/>
        <dbReference type="Rhea" id="RHEA-COMP:15993"/>
        <dbReference type="Rhea" id="RHEA-COMP:15994"/>
        <dbReference type="ChEBI" id="CHEBI:15378"/>
        <dbReference type="ChEBI" id="CHEBI:17319"/>
        <dbReference type="ChEBI" id="CHEBI:29947"/>
        <dbReference type="ChEBI" id="CHEBI:32722"/>
        <dbReference type="ChEBI" id="CHEBI:57618"/>
        <dbReference type="ChEBI" id="CHEBI:57844"/>
        <dbReference type="ChEBI" id="CHEBI:59789"/>
        <dbReference type="ChEBI" id="CHEBI:140311"/>
    </reaction>
</comment>
<accession>A0A2K2U560</accession>
<evidence type="ECO:0000256" key="3">
    <source>
        <dbReference type="ARBA" id="ARBA00022485"/>
    </source>
</evidence>
<sequence>MDKALIFDVQGFSVHDGPGSRTLIFLAGCPLRCAWCSNPEGLELKQKVMFVGKKCKRSKYECARCVDACPHGAISVDDAEKEAPVILDHDVCDSCRTFECTKACYAEAIKLSGTWMTVDEVKDVVLRDRKYWSDGGGVTFSGGEALMQHEFVRTVAKWCREQRIHTAIETTAFADRSVFMDTMQHIDFAFIDVKHMDSDRHLEKTGVCNETILGNISALAQSDWPGRLILRMPVIRGYNDGDENIRALADFMNGLGLYEVNILPFHRLGDSKYKQLGKSYEYSEETPTSEDKLEHIQDLFIEQGIACYVAEEVLY</sequence>
<evidence type="ECO:0000256" key="6">
    <source>
        <dbReference type="ARBA" id="ARBA00023002"/>
    </source>
</evidence>
<evidence type="ECO:0000256" key="9">
    <source>
        <dbReference type="ARBA" id="ARBA00047365"/>
    </source>
</evidence>
<evidence type="ECO:0000256" key="8">
    <source>
        <dbReference type="ARBA" id="ARBA00023014"/>
    </source>
</evidence>
<keyword evidence="3" id="KW-0004">4Fe-4S</keyword>
<dbReference type="Gene3D" id="3.30.70.20">
    <property type="match status" value="1"/>
</dbReference>
<evidence type="ECO:0000313" key="12">
    <source>
        <dbReference type="EMBL" id="PNV65320.1"/>
    </source>
</evidence>
<dbReference type="InterPro" id="IPR017896">
    <property type="entry name" value="4Fe4S_Fe-S-bd"/>
</dbReference>
<dbReference type="PANTHER" id="PTHR30352">
    <property type="entry name" value="PYRUVATE FORMATE-LYASE-ACTIVATING ENZYME"/>
    <property type="match status" value="1"/>
</dbReference>
<dbReference type="RefSeq" id="WP_087197699.1">
    <property type="nucleotide sequence ID" value="NZ_PPEL01000036.1"/>
</dbReference>
<dbReference type="NCBIfam" id="TIGR02494">
    <property type="entry name" value="PFLE_PFLC"/>
    <property type="match status" value="1"/>
</dbReference>
<feature type="domain" description="4Fe-4S ferredoxin-type" evidence="10">
    <location>
        <begin position="83"/>
        <end position="114"/>
    </location>
</feature>
<evidence type="ECO:0000256" key="7">
    <source>
        <dbReference type="ARBA" id="ARBA00023004"/>
    </source>
</evidence>
<dbReference type="SUPFAM" id="SSF54862">
    <property type="entry name" value="4Fe-4S ferredoxins"/>
    <property type="match status" value="1"/>
</dbReference>
<reference evidence="12 13" key="1">
    <citation type="journal article" date="2018" name="Int. J. Syst. Evol. Microbiol.">
        <title>Rubneribacter badeniensis gen. nov., sp. nov. and Enteroscipio rubneri gen. nov., sp. nov., new members of the Eggerthellaceae isolated from human faeces.</title>
        <authorList>
            <person name="Danylec N."/>
            <person name="Gobl A."/>
            <person name="Stoll D.A."/>
            <person name="Hetzer B."/>
            <person name="Kulling S.E."/>
            <person name="Huch M."/>
        </authorList>
    </citation>
    <scope>NUCLEOTIDE SEQUENCE [LARGE SCALE GENOMIC DNA]</scope>
    <source>
        <strain evidence="12 13">ResAG-85</strain>
    </source>
</reference>
<dbReference type="PROSITE" id="PS01087">
    <property type="entry name" value="RADICAL_ACTIVATING"/>
    <property type="match status" value="1"/>
</dbReference>
<comment type="similarity">
    <text evidence="2">Belongs to the organic radical-activating enzymes family.</text>
</comment>
<dbReference type="GO" id="GO:0016491">
    <property type="term" value="F:oxidoreductase activity"/>
    <property type="evidence" value="ECO:0007669"/>
    <property type="project" value="UniProtKB-KW"/>
</dbReference>
<evidence type="ECO:0000313" key="13">
    <source>
        <dbReference type="Proteomes" id="UP000236488"/>
    </source>
</evidence>
<keyword evidence="4" id="KW-0949">S-adenosyl-L-methionine</keyword>
<dbReference type="Proteomes" id="UP000236488">
    <property type="component" value="Unassembled WGS sequence"/>
</dbReference>
<dbReference type="InterPro" id="IPR013785">
    <property type="entry name" value="Aldolase_TIM"/>
</dbReference>
<dbReference type="Gene3D" id="3.20.20.70">
    <property type="entry name" value="Aldolase class I"/>
    <property type="match status" value="1"/>
</dbReference>
<dbReference type="AlphaFoldDB" id="A0A2K2U560"/>
<evidence type="ECO:0000259" key="11">
    <source>
        <dbReference type="PROSITE" id="PS51918"/>
    </source>
</evidence>
<comment type="cofactor">
    <cofactor evidence="1">
        <name>[4Fe-4S] cluster</name>
        <dbReference type="ChEBI" id="CHEBI:49883"/>
    </cofactor>
</comment>
<evidence type="ECO:0000256" key="4">
    <source>
        <dbReference type="ARBA" id="ARBA00022691"/>
    </source>
</evidence>
<dbReference type="GO" id="GO:0051539">
    <property type="term" value="F:4 iron, 4 sulfur cluster binding"/>
    <property type="evidence" value="ECO:0007669"/>
    <property type="project" value="UniProtKB-KW"/>
</dbReference>
<keyword evidence="8" id="KW-0411">Iron-sulfur</keyword>